<accession>W9HDG0</accession>
<dbReference type="AlphaFoldDB" id="W9HDG0"/>
<dbReference type="Gene3D" id="3.30.300.20">
    <property type="match status" value="1"/>
</dbReference>
<proteinExistence type="predicted"/>
<dbReference type="PANTHER" id="PTHR42830:SF1">
    <property type="entry name" value="OSMOTICALLY INDUCIBLE FAMILY PROTEIN"/>
    <property type="match status" value="1"/>
</dbReference>
<dbReference type="InterPro" id="IPR052707">
    <property type="entry name" value="OsmC_Ohr_Peroxiredoxin"/>
</dbReference>
<dbReference type="EMBL" id="AVFL01000001">
    <property type="protein sequence ID" value="EWY42722.1"/>
    <property type="molecule type" value="Genomic_DNA"/>
</dbReference>
<dbReference type="PANTHER" id="PTHR42830">
    <property type="entry name" value="OSMOTICALLY INDUCIBLE FAMILY PROTEIN"/>
    <property type="match status" value="1"/>
</dbReference>
<reference evidence="1 2" key="1">
    <citation type="submission" date="2013-08" db="EMBL/GenBank/DDBJ databases">
        <title>The genome sequence of Skermanella stibiiresistens.</title>
        <authorList>
            <person name="Zhu W."/>
            <person name="Wang G."/>
        </authorList>
    </citation>
    <scope>NUCLEOTIDE SEQUENCE [LARGE SCALE GENOMIC DNA]</scope>
    <source>
        <strain evidence="1 2">SB22</strain>
    </source>
</reference>
<organism evidence="1 2">
    <name type="scientific">Skermanella stibiiresistens SB22</name>
    <dbReference type="NCBI Taxonomy" id="1385369"/>
    <lineage>
        <taxon>Bacteria</taxon>
        <taxon>Pseudomonadati</taxon>
        <taxon>Pseudomonadota</taxon>
        <taxon>Alphaproteobacteria</taxon>
        <taxon>Rhodospirillales</taxon>
        <taxon>Azospirillaceae</taxon>
        <taxon>Skermanella</taxon>
    </lineage>
</organism>
<dbReference type="Pfam" id="PF02566">
    <property type="entry name" value="OsmC"/>
    <property type="match status" value="1"/>
</dbReference>
<dbReference type="STRING" id="1385369.N825_02360"/>
<dbReference type="InterPro" id="IPR019904">
    <property type="entry name" value="Peroxiredoxin_OsmC"/>
</dbReference>
<name>W9HDG0_9PROT</name>
<dbReference type="OrthoDB" id="9807532at2"/>
<dbReference type="SUPFAM" id="SSF82784">
    <property type="entry name" value="OsmC-like"/>
    <property type="match status" value="1"/>
</dbReference>
<dbReference type="PATRIC" id="fig|1385369.3.peg.465"/>
<dbReference type="InterPro" id="IPR003718">
    <property type="entry name" value="OsmC/Ohr_fam"/>
</dbReference>
<evidence type="ECO:0000313" key="2">
    <source>
        <dbReference type="Proteomes" id="UP000019486"/>
    </source>
</evidence>
<comment type="caution">
    <text evidence="1">The sequence shown here is derived from an EMBL/GenBank/DDBJ whole genome shotgun (WGS) entry which is preliminary data.</text>
</comment>
<dbReference type="InterPro" id="IPR036102">
    <property type="entry name" value="OsmC/Ohrsf"/>
</dbReference>
<dbReference type="GO" id="GO:0004601">
    <property type="term" value="F:peroxidase activity"/>
    <property type="evidence" value="ECO:0007669"/>
    <property type="project" value="InterPro"/>
</dbReference>
<dbReference type="InterPro" id="IPR015946">
    <property type="entry name" value="KH_dom-like_a/b"/>
</dbReference>
<sequence>MAVRTADAEWRGALKDGTGRIKTESGALDGPYSFRSRFESDTGTNPEELIAAAHAGCFSMALANALASAGHPAERVSTTAKVHLDKAPGGFAIGRIDLVCEAEVPGLDEAGFKAQAEDAKANCPVSKALAATEITLTATLV</sequence>
<dbReference type="RefSeq" id="WP_037446130.1">
    <property type="nucleotide sequence ID" value="NZ_AVFL01000001.1"/>
</dbReference>
<gene>
    <name evidence="1" type="ORF">N825_02360</name>
</gene>
<dbReference type="Proteomes" id="UP000019486">
    <property type="component" value="Unassembled WGS sequence"/>
</dbReference>
<dbReference type="GO" id="GO:0006979">
    <property type="term" value="P:response to oxidative stress"/>
    <property type="evidence" value="ECO:0007669"/>
    <property type="project" value="InterPro"/>
</dbReference>
<protein>
    <submittedName>
        <fullName evidence="1">Peroxiredoxin</fullName>
    </submittedName>
</protein>
<dbReference type="NCBIfam" id="TIGR03562">
    <property type="entry name" value="osmo_induc_OsmC"/>
    <property type="match status" value="1"/>
</dbReference>
<keyword evidence="2" id="KW-1185">Reference proteome</keyword>
<evidence type="ECO:0000313" key="1">
    <source>
        <dbReference type="EMBL" id="EWY42722.1"/>
    </source>
</evidence>